<keyword evidence="4" id="KW-0443">Lipid metabolism</keyword>
<organism evidence="6 7">
    <name type="scientific">Tuber melanosporum (strain Mel28)</name>
    <name type="common">Perigord black truffle</name>
    <dbReference type="NCBI Taxonomy" id="656061"/>
    <lineage>
        <taxon>Eukaryota</taxon>
        <taxon>Fungi</taxon>
        <taxon>Dikarya</taxon>
        <taxon>Ascomycota</taxon>
        <taxon>Pezizomycotina</taxon>
        <taxon>Pezizomycetes</taxon>
        <taxon>Pezizales</taxon>
        <taxon>Tuberaceae</taxon>
        <taxon>Tuber</taxon>
    </lineage>
</organism>
<evidence type="ECO:0000256" key="3">
    <source>
        <dbReference type="ARBA" id="ARBA00022963"/>
    </source>
</evidence>
<dbReference type="PANTHER" id="PTHR10272:SF14">
    <property type="entry name" value="PAF ACETYLHYDROLASE FAMILY PROTEIN"/>
    <property type="match status" value="1"/>
</dbReference>
<reference evidence="6 7" key="1">
    <citation type="journal article" date="2010" name="Nature">
        <title>Perigord black truffle genome uncovers evolutionary origins and mechanisms of symbiosis.</title>
        <authorList>
            <person name="Martin F."/>
            <person name="Kohler A."/>
            <person name="Murat C."/>
            <person name="Balestrini R."/>
            <person name="Coutinho P.M."/>
            <person name="Jaillon O."/>
            <person name="Montanini B."/>
            <person name="Morin E."/>
            <person name="Noel B."/>
            <person name="Percudani R."/>
            <person name="Porcel B."/>
            <person name="Rubini A."/>
            <person name="Amicucci A."/>
            <person name="Amselem J."/>
            <person name="Anthouard V."/>
            <person name="Arcioni S."/>
            <person name="Artiguenave F."/>
            <person name="Aury J.M."/>
            <person name="Ballario P."/>
            <person name="Bolchi A."/>
            <person name="Brenna A."/>
            <person name="Brun A."/>
            <person name="Buee M."/>
            <person name="Cantarel B."/>
            <person name="Chevalier G."/>
            <person name="Couloux A."/>
            <person name="Da Silva C."/>
            <person name="Denoeud F."/>
            <person name="Duplessis S."/>
            <person name="Ghignone S."/>
            <person name="Hilselberger B."/>
            <person name="Iotti M."/>
            <person name="Marcais B."/>
            <person name="Mello A."/>
            <person name="Miranda M."/>
            <person name="Pacioni G."/>
            <person name="Quesneville H."/>
            <person name="Riccioni C."/>
            <person name="Ruotolo R."/>
            <person name="Splivallo R."/>
            <person name="Stocchi V."/>
            <person name="Tisserant E."/>
            <person name="Viscomi A.R."/>
            <person name="Zambonelli A."/>
            <person name="Zampieri E."/>
            <person name="Henrissat B."/>
            <person name="Lebrun M.H."/>
            <person name="Paolocci F."/>
            <person name="Bonfante P."/>
            <person name="Ottonello S."/>
            <person name="Wincker P."/>
        </authorList>
    </citation>
    <scope>NUCLEOTIDE SEQUENCE [LARGE SCALE GENOMIC DNA]</scope>
    <source>
        <strain evidence="6 7">Mel28</strain>
    </source>
</reference>
<dbReference type="EC" id="3.1.1.47" evidence="1"/>
<dbReference type="eggNOG" id="KOG3847">
    <property type="taxonomic scope" value="Eukaryota"/>
</dbReference>
<protein>
    <recommendedName>
        <fullName evidence="1">1-alkyl-2-acetylglycerophosphocholine esterase</fullName>
        <ecNumber evidence="1">3.1.1.47</ecNumber>
    </recommendedName>
</protein>
<dbReference type="Proteomes" id="UP000006911">
    <property type="component" value="Unassembled WGS sequence"/>
</dbReference>
<dbReference type="InParanoid" id="D5G7G6"/>
<dbReference type="KEGG" id="tml:GSTUM_00002454001"/>
<evidence type="ECO:0000256" key="4">
    <source>
        <dbReference type="ARBA" id="ARBA00023098"/>
    </source>
</evidence>
<keyword evidence="5" id="KW-0732">Signal</keyword>
<evidence type="ECO:0000313" key="7">
    <source>
        <dbReference type="Proteomes" id="UP000006911"/>
    </source>
</evidence>
<evidence type="ECO:0000256" key="1">
    <source>
        <dbReference type="ARBA" id="ARBA00013201"/>
    </source>
</evidence>
<dbReference type="AlphaFoldDB" id="D5G7G6"/>
<dbReference type="GO" id="GO:0016042">
    <property type="term" value="P:lipid catabolic process"/>
    <property type="evidence" value="ECO:0007669"/>
    <property type="project" value="UniProtKB-KW"/>
</dbReference>
<sequence length="379" mass="41145">MILKPLLNLLCLSLPFLHHVTAVSLPATTGPDKVGTYNFFITDTTRKDVFAPTHEPRRIIMTLYYPTTSASTNFPHPEYMSPVVAAHYETTLELPNGTVKSITPNSYYGAPLKSPNVKLILFSTGFGSSRYVYATLAEDLASHGYMVAALDATYDSPVVDFPDGKIAVADPENVAGNVTAEKVTKYYDERVKDVLFTIKSLSMPSLTSVIPGVGAKGLKVERVGMFGHSLGGAAAAGAMAAEDTILGGVNLDGRFFGSVSTKGLKKPFVIFGAEGHNRTVEETWKSFWNSPSKGWKRELSLKGAAHVTFSDYAPLIELLGLKKLFPKEVLEEIVGTIGGLRAMTIQRVYLKAFFDKVLAHSKGKLLNGPDPNYPEVSFI</sequence>
<dbReference type="HOGENOM" id="CLU_026278_0_0_1"/>
<dbReference type="GO" id="GO:0003847">
    <property type="term" value="F:1-alkyl-2-acetylglycerophosphocholine esterase activity"/>
    <property type="evidence" value="ECO:0007669"/>
    <property type="project" value="UniProtKB-EC"/>
</dbReference>
<dbReference type="InterPro" id="IPR029058">
    <property type="entry name" value="AB_hydrolase_fold"/>
</dbReference>
<keyword evidence="7" id="KW-1185">Reference proteome</keyword>
<feature type="chain" id="PRO_5003072004" description="1-alkyl-2-acetylglycerophosphocholine esterase" evidence="5">
    <location>
        <begin position="23"/>
        <end position="379"/>
    </location>
</feature>
<evidence type="ECO:0000256" key="2">
    <source>
        <dbReference type="ARBA" id="ARBA00022801"/>
    </source>
</evidence>
<dbReference type="GeneID" id="9188484"/>
<dbReference type="EMBL" id="FN430027">
    <property type="protein sequence ID" value="CAZ80459.1"/>
    <property type="molecule type" value="Genomic_DNA"/>
</dbReference>
<evidence type="ECO:0000256" key="5">
    <source>
        <dbReference type="SAM" id="SignalP"/>
    </source>
</evidence>
<dbReference type="SUPFAM" id="SSF53474">
    <property type="entry name" value="alpha/beta-Hydrolases"/>
    <property type="match status" value="1"/>
</dbReference>
<dbReference type="OMA" id="HGSFTDY"/>
<dbReference type="PANTHER" id="PTHR10272">
    <property type="entry name" value="PLATELET-ACTIVATING FACTOR ACETYLHYDROLASE"/>
    <property type="match status" value="1"/>
</dbReference>
<dbReference type="RefSeq" id="XP_002836268.1">
    <property type="nucleotide sequence ID" value="XM_002836222.1"/>
</dbReference>
<gene>
    <name evidence="6" type="ORF">GSTUM_00002454001</name>
</gene>
<evidence type="ECO:0000313" key="6">
    <source>
        <dbReference type="EMBL" id="CAZ80459.1"/>
    </source>
</evidence>
<feature type="signal peptide" evidence="5">
    <location>
        <begin position="1"/>
        <end position="22"/>
    </location>
</feature>
<dbReference type="Pfam" id="PF03403">
    <property type="entry name" value="PAF-AH_p_II"/>
    <property type="match status" value="1"/>
</dbReference>
<dbReference type="Gene3D" id="3.40.50.1820">
    <property type="entry name" value="alpha/beta hydrolase"/>
    <property type="match status" value="1"/>
</dbReference>
<accession>D5G7G6</accession>
<keyword evidence="2" id="KW-0378">Hydrolase</keyword>
<proteinExistence type="predicted"/>
<name>D5G7G6_TUBMM</name>
<keyword evidence="3" id="KW-0442">Lipid degradation</keyword>